<sequence>MLLSGRNNDGGSSPDELCHISSTITKYYINYLKLRSCGFDYDLKPQQVVTPSTIHATPVVGSEVLICREKIFGNDHCLNERIVTCDPRPLGAAAREATEPSPAPH</sequence>
<accession>A0A8S4S3F3</accession>
<evidence type="ECO:0000313" key="2">
    <source>
        <dbReference type="Proteomes" id="UP000838756"/>
    </source>
</evidence>
<keyword evidence="2" id="KW-1185">Reference proteome</keyword>
<reference evidence="1" key="1">
    <citation type="submission" date="2022-03" db="EMBL/GenBank/DDBJ databases">
        <authorList>
            <person name="Lindestad O."/>
        </authorList>
    </citation>
    <scope>NUCLEOTIDE SEQUENCE</scope>
</reference>
<protein>
    <submittedName>
        <fullName evidence="1">Jg15133 protein</fullName>
    </submittedName>
</protein>
<dbReference type="AlphaFoldDB" id="A0A8S4S3F3"/>
<gene>
    <name evidence="1" type="primary">jg15133</name>
    <name evidence="1" type="ORF">PAEG_LOCUS19913</name>
</gene>
<evidence type="ECO:0000313" key="1">
    <source>
        <dbReference type="EMBL" id="CAH2243831.1"/>
    </source>
</evidence>
<dbReference type="EMBL" id="CAKXAJ010025777">
    <property type="protein sequence ID" value="CAH2243831.1"/>
    <property type="molecule type" value="Genomic_DNA"/>
</dbReference>
<comment type="caution">
    <text evidence="1">The sequence shown here is derived from an EMBL/GenBank/DDBJ whole genome shotgun (WGS) entry which is preliminary data.</text>
</comment>
<name>A0A8S4S3F3_9NEOP</name>
<proteinExistence type="predicted"/>
<dbReference type="Proteomes" id="UP000838756">
    <property type="component" value="Unassembled WGS sequence"/>
</dbReference>
<organism evidence="1 2">
    <name type="scientific">Pararge aegeria aegeria</name>
    <dbReference type="NCBI Taxonomy" id="348720"/>
    <lineage>
        <taxon>Eukaryota</taxon>
        <taxon>Metazoa</taxon>
        <taxon>Ecdysozoa</taxon>
        <taxon>Arthropoda</taxon>
        <taxon>Hexapoda</taxon>
        <taxon>Insecta</taxon>
        <taxon>Pterygota</taxon>
        <taxon>Neoptera</taxon>
        <taxon>Endopterygota</taxon>
        <taxon>Lepidoptera</taxon>
        <taxon>Glossata</taxon>
        <taxon>Ditrysia</taxon>
        <taxon>Papilionoidea</taxon>
        <taxon>Nymphalidae</taxon>
        <taxon>Satyrinae</taxon>
        <taxon>Satyrini</taxon>
        <taxon>Parargina</taxon>
        <taxon>Pararge</taxon>
    </lineage>
</organism>